<accession>A0A9P7DFX6</accession>
<dbReference type="RefSeq" id="XP_041159168.1">
    <property type="nucleotide sequence ID" value="XM_041298012.1"/>
</dbReference>
<dbReference type="Proteomes" id="UP000719766">
    <property type="component" value="Unassembled WGS sequence"/>
</dbReference>
<evidence type="ECO:0000313" key="1">
    <source>
        <dbReference type="EMBL" id="KAG1792589.1"/>
    </source>
</evidence>
<reference evidence="1" key="1">
    <citation type="journal article" date="2020" name="New Phytol.">
        <title>Comparative genomics reveals dynamic genome evolution in host specialist ectomycorrhizal fungi.</title>
        <authorList>
            <person name="Lofgren L.A."/>
            <person name="Nguyen N.H."/>
            <person name="Vilgalys R."/>
            <person name="Ruytinx J."/>
            <person name="Liao H.L."/>
            <person name="Branco S."/>
            <person name="Kuo A."/>
            <person name="LaButti K."/>
            <person name="Lipzen A."/>
            <person name="Andreopoulos W."/>
            <person name="Pangilinan J."/>
            <person name="Riley R."/>
            <person name="Hundley H."/>
            <person name="Na H."/>
            <person name="Barry K."/>
            <person name="Grigoriev I.V."/>
            <person name="Stajich J.E."/>
            <person name="Kennedy P.G."/>
        </authorList>
    </citation>
    <scope>NUCLEOTIDE SEQUENCE</scope>
    <source>
        <strain evidence="1">S12</strain>
    </source>
</reference>
<dbReference type="GeneID" id="64591776"/>
<organism evidence="1 2">
    <name type="scientific">Suillus plorans</name>
    <dbReference type="NCBI Taxonomy" id="116603"/>
    <lineage>
        <taxon>Eukaryota</taxon>
        <taxon>Fungi</taxon>
        <taxon>Dikarya</taxon>
        <taxon>Basidiomycota</taxon>
        <taxon>Agaricomycotina</taxon>
        <taxon>Agaricomycetes</taxon>
        <taxon>Agaricomycetidae</taxon>
        <taxon>Boletales</taxon>
        <taxon>Suillineae</taxon>
        <taxon>Suillaceae</taxon>
        <taxon>Suillus</taxon>
    </lineage>
</organism>
<dbReference type="OrthoDB" id="2688393at2759"/>
<dbReference type="AlphaFoldDB" id="A0A9P7DFX6"/>
<dbReference type="EMBL" id="JABBWE010000035">
    <property type="protein sequence ID" value="KAG1792589.1"/>
    <property type="molecule type" value="Genomic_DNA"/>
</dbReference>
<keyword evidence="2" id="KW-1185">Reference proteome</keyword>
<protein>
    <submittedName>
        <fullName evidence="1">Uncharacterized protein</fullName>
    </submittedName>
</protein>
<comment type="caution">
    <text evidence="1">The sequence shown here is derived from an EMBL/GenBank/DDBJ whole genome shotgun (WGS) entry which is preliminary data.</text>
</comment>
<sequence>MQEHNTYYPFSDRAEWELAKFLCDNLNQGQITHFLKLLWVCLNYSTWTALMMLFQVVSETRWPLSFKNAKQLFTFMDALPVTPRWKCTPIHTDGYMTTYTVNLIWRDALEV</sequence>
<name>A0A9P7DFX6_9AGAM</name>
<proteinExistence type="predicted"/>
<gene>
    <name evidence="1" type="ORF">HD556DRAFT_1239031</name>
</gene>
<evidence type="ECO:0000313" key="2">
    <source>
        <dbReference type="Proteomes" id="UP000719766"/>
    </source>
</evidence>